<dbReference type="InterPro" id="IPR035959">
    <property type="entry name" value="RutC-like_sf"/>
</dbReference>
<gene>
    <name evidence="2" type="ORF">HX871_18020</name>
</gene>
<reference evidence="2 3" key="1">
    <citation type="submission" date="2020-04" db="EMBL/GenBank/DDBJ databases">
        <title>Molecular characterization of pseudomonads from Agaricus bisporus reveal novel blotch 2 pathogens in Western Europe.</title>
        <authorList>
            <person name="Taparia T."/>
            <person name="Krijger M."/>
            <person name="Haynes E."/>
            <person name="Elpinstone J.G."/>
            <person name="Noble R."/>
            <person name="Van Der Wolf J."/>
        </authorList>
    </citation>
    <scope>NUCLEOTIDE SEQUENCE [LARGE SCALE GENOMIC DNA]</scope>
    <source>
        <strain evidence="2 3">P7774</strain>
    </source>
</reference>
<keyword evidence="3" id="KW-1185">Reference proteome</keyword>
<dbReference type="SUPFAM" id="SSF55298">
    <property type="entry name" value="YjgF-like"/>
    <property type="match status" value="1"/>
</dbReference>
<protein>
    <submittedName>
        <fullName evidence="2">RidA family protein</fullName>
    </submittedName>
</protein>
<dbReference type="InterPro" id="IPR013813">
    <property type="entry name" value="Endoribo_LPSP/chorism_mut-like"/>
</dbReference>
<dbReference type="CDD" id="cd02199">
    <property type="entry name" value="YjgF_YER057c_UK114_like_1"/>
    <property type="match status" value="1"/>
</dbReference>
<dbReference type="EMBL" id="JACARY010000037">
    <property type="protein sequence ID" value="NWD96323.1"/>
    <property type="molecule type" value="Genomic_DNA"/>
</dbReference>
<proteinExistence type="predicted"/>
<organism evidence="2 3">
    <name type="scientific">Pseudomonas reactans</name>
    <dbReference type="NCBI Taxonomy" id="117680"/>
    <lineage>
        <taxon>Bacteria</taxon>
        <taxon>Pseudomonadati</taxon>
        <taxon>Pseudomonadota</taxon>
        <taxon>Gammaproteobacteria</taxon>
        <taxon>Pseudomonadales</taxon>
        <taxon>Pseudomonadaceae</taxon>
        <taxon>Pseudomonas</taxon>
    </lineage>
</organism>
<dbReference type="Proteomes" id="UP000572863">
    <property type="component" value="Unassembled WGS sequence"/>
</dbReference>
<evidence type="ECO:0000313" key="3">
    <source>
        <dbReference type="Proteomes" id="UP000572863"/>
    </source>
</evidence>
<feature type="domain" description="Endoribonuclease L-PSP/chorismate mutase-like" evidence="1">
    <location>
        <begin position="6"/>
        <end position="129"/>
    </location>
</feature>
<name>A0ABX2QX49_9PSED</name>
<accession>A0ABX2QX49</accession>
<evidence type="ECO:0000259" key="1">
    <source>
        <dbReference type="Pfam" id="PF14588"/>
    </source>
</evidence>
<dbReference type="Pfam" id="PF14588">
    <property type="entry name" value="YjgF_endoribonc"/>
    <property type="match status" value="1"/>
</dbReference>
<dbReference type="PANTHER" id="PTHR43760:SF1">
    <property type="entry name" value="ENDORIBONUCLEASE L-PSP_CHORISMATE MUTASE-LIKE DOMAIN-CONTAINING PROTEIN"/>
    <property type="match status" value="1"/>
</dbReference>
<dbReference type="Gene3D" id="3.30.1330.40">
    <property type="entry name" value="RutC-like"/>
    <property type="match status" value="1"/>
</dbReference>
<dbReference type="PANTHER" id="PTHR43760">
    <property type="entry name" value="ENDORIBONUCLEASE-RELATED"/>
    <property type="match status" value="1"/>
</dbReference>
<evidence type="ECO:0000313" key="2">
    <source>
        <dbReference type="EMBL" id="NWD96323.1"/>
    </source>
</evidence>
<dbReference type="RefSeq" id="WP_177060338.1">
    <property type="nucleotide sequence ID" value="NZ_JACARY010000037.1"/>
</dbReference>
<comment type="caution">
    <text evidence="2">The sequence shown here is derived from an EMBL/GenBank/DDBJ whole genome shotgun (WGS) entry which is preliminary data.</text>
</comment>
<sequence>MSIRERIAALGLQLPEAPGPKGDYVPVTIHAGVAYVSGQVCRLGDGVISGPVTDQTSPAQVTQAGQTCALRALSVLDQAVGLENVERILFVRGFVYGGEGFHSYSKVVDGASQVLIDVFGEQGRHARSAVGVAGLPSGGMLELEVTAVIKHNSHL</sequence>